<reference evidence="2 4" key="1">
    <citation type="journal article" date="2014" name="BMC Genomics">
        <title>Genome sequence of Anopheles sinensis provides insight into genetics basis of mosquito competence for malaria parasites.</title>
        <authorList>
            <person name="Zhou D."/>
            <person name="Zhang D."/>
            <person name="Ding G."/>
            <person name="Shi L."/>
            <person name="Hou Q."/>
            <person name="Ye Y."/>
            <person name="Xu Y."/>
            <person name="Zhou H."/>
            <person name="Xiong C."/>
            <person name="Li S."/>
            <person name="Yu J."/>
            <person name="Hong S."/>
            <person name="Yu X."/>
            <person name="Zou P."/>
            <person name="Chen C."/>
            <person name="Chang X."/>
            <person name="Wang W."/>
            <person name="Lv Y."/>
            <person name="Sun Y."/>
            <person name="Ma L."/>
            <person name="Shen B."/>
            <person name="Zhu C."/>
        </authorList>
    </citation>
    <scope>NUCLEOTIDE SEQUENCE [LARGE SCALE GENOMIC DNA]</scope>
</reference>
<feature type="compositionally biased region" description="Basic residues" evidence="1">
    <location>
        <begin position="65"/>
        <end position="78"/>
    </location>
</feature>
<gene>
    <name evidence="2" type="ORF">ZHAS_00005838</name>
</gene>
<evidence type="ECO:0000313" key="4">
    <source>
        <dbReference type="Proteomes" id="UP000030765"/>
    </source>
</evidence>
<reference evidence="3" key="2">
    <citation type="submission" date="2020-05" db="UniProtKB">
        <authorList>
            <consortium name="EnsemblMetazoa"/>
        </authorList>
    </citation>
    <scope>IDENTIFICATION</scope>
</reference>
<dbReference type="EMBL" id="KE524948">
    <property type="protein sequence ID" value="KFB38560.1"/>
    <property type="molecule type" value="Genomic_DNA"/>
</dbReference>
<dbReference type="VEuPathDB" id="VectorBase:ASIC005838"/>
<organism evidence="2">
    <name type="scientific">Anopheles sinensis</name>
    <name type="common">Mosquito</name>
    <dbReference type="NCBI Taxonomy" id="74873"/>
    <lineage>
        <taxon>Eukaryota</taxon>
        <taxon>Metazoa</taxon>
        <taxon>Ecdysozoa</taxon>
        <taxon>Arthropoda</taxon>
        <taxon>Hexapoda</taxon>
        <taxon>Insecta</taxon>
        <taxon>Pterygota</taxon>
        <taxon>Neoptera</taxon>
        <taxon>Endopterygota</taxon>
        <taxon>Diptera</taxon>
        <taxon>Nematocera</taxon>
        <taxon>Culicoidea</taxon>
        <taxon>Culicidae</taxon>
        <taxon>Anophelinae</taxon>
        <taxon>Anopheles</taxon>
    </lineage>
</organism>
<protein>
    <submittedName>
        <fullName evidence="2 3">Xanthine dehydrogenase</fullName>
    </submittedName>
</protein>
<dbReference type="EMBL" id="ATLV01014239">
    <property type="status" value="NOT_ANNOTATED_CDS"/>
    <property type="molecule type" value="Genomic_DNA"/>
</dbReference>
<dbReference type="EnsemblMetazoa" id="ASIC005838-RA">
    <property type="protein sequence ID" value="ASIC005838-PA"/>
    <property type="gene ID" value="ASIC005838"/>
</dbReference>
<evidence type="ECO:0000313" key="2">
    <source>
        <dbReference type="EMBL" id="KFB38560.1"/>
    </source>
</evidence>
<sequence length="87" mass="9041">MEPQVAIYPFSGHTVVILGNTNVLEYYRNKVATTDGESDGIPPHCGPASGGIVGVPYRALPGSAKGKHTARSGRRRGPCRTLPGPGA</sequence>
<accession>A0A084VKR6</accession>
<name>A0A084VKR6_ANOSI</name>
<feature type="region of interest" description="Disordered" evidence="1">
    <location>
        <begin position="61"/>
        <end position="87"/>
    </location>
</feature>
<evidence type="ECO:0000313" key="3">
    <source>
        <dbReference type="EnsemblMetazoa" id="ASIC005838-PA"/>
    </source>
</evidence>
<evidence type="ECO:0000256" key="1">
    <source>
        <dbReference type="SAM" id="MobiDB-lite"/>
    </source>
</evidence>
<dbReference type="Proteomes" id="UP000030765">
    <property type="component" value="Unassembled WGS sequence"/>
</dbReference>
<dbReference type="AlphaFoldDB" id="A0A084VKR6"/>
<keyword evidence="4" id="KW-1185">Reference proteome</keyword>
<proteinExistence type="predicted"/>